<feature type="transmembrane region" description="Helical" evidence="1">
    <location>
        <begin position="72"/>
        <end position="90"/>
    </location>
</feature>
<organism evidence="2 3">
    <name type="scientific">Hamadaea flava</name>
    <dbReference type="NCBI Taxonomy" id="1742688"/>
    <lineage>
        <taxon>Bacteria</taxon>
        <taxon>Bacillati</taxon>
        <taxon>Actinomycetota</taxon>
        <taxon>Actinomycetes</taxon>
        <taxon>Micromonosporales</taxon>
        <taxon>Micromonosporaceae</taxon>
        <taxon>Hamadaea</taxon>
    </lineage>
</organism>
<dbReference type="EMBL" id="JBHSAY010000023">
    <property type="protein sequence ID" value="MFC4135661.1"/>
    <property type="molecule type" value="Genomic_DNA"/>
</dbReference>
<feature type="transmembrane region" description="Helical" evidence="1">
    <location>
        <begin position="316"/>
        <end position="337"/>
    </location>
</feature>
<evidence type="ECO:0000256" key="1">
    <source>
        <dbReference type="SAM" id="Phobius"/>
    </source>
</evidence>
<feature type="transmembrane region" description="Helical" evidence="1">
    <location>
        <begin position="116"/>
        <end position="138"/>
    </location>
</feature>
<keyword evidence="1" id="KW-0812">Transmembrane</keyword>
<reference evidence="3" key="1">
    <citation type="journal article" date="2019" name="Int. J. Syst. Evol. Microbiol.">
        <title>The Global Catalogue of Microorganisms (GCM) 10K type strain sequencing project: providing services to taxonomists for standard genome sequencing and annotation.</title>
        <authorList>
            <consortium name="The Broad Institute Genomics Platform"/>
            <consortium name="The Broad Institute Genome Sequencing Center for Infectious Disease"/>
            <person name="Wu L."/>
            <person name="Ma J."/>
        </authorList>
    </citation>
    <scope>NUCLEOTIDE SEQUENCE [LARGE SCALE GENOMIC DNA]</scope>
    <source>
        <strain evidence="3">CGMCC 4.7289</strain>
    </source>
</reference>
<dbReference type="Pfam" id="PF12679">
    <property type="entry name" value="ABC2_membrane_2"/>
    <property type="match status" value="1"/>
</dbReference>
<keyword evidence="1" id="KW-1133">Transmembrane helix</keyword>
<sequence>MIWLSWRQFRTSALAGLIALVASALPLLLLGVRLRQSRRSYLASCVDAAGCADALRQFAAEHQNTLLFIDAGVLLVPALIGMFWGAPLIAREFEAGTHRLVWSQSIRRQRWLTRKLLVVASAVVVTASLLSLALSWAASPVDTAAGDRFTTIVFGARHLVPVAYAVFGFAAGAVLGLLIRRTVPAMALTGLLVIVLQFVLANTVRPHLMPPRTETRAMTVSAINELRGLGGLTNRPSVRGLTVPDAWVTSVTDLRTPDGETLDPGVFGDCIAPGRPAGSSGGSGSGGTFGAAADCLAAHDLHVDVEYQPNRRYWPFQLLESALLLGLAVLAAGFGWWRLGRRA</sequence>
<evidence type="ECO:0000313" key="3">
    <source>
        <dbReference type="Proteomes" id="UP001595816"/>
    </source>
</evidence>
<name>A0ABV8LX67_9ACTN</name>
<accession>A0ABV8LX67</accession>
<dbReference type="Proteomes" id="UP001595816">
    <property type="component" value="Unassembled WGS sequence"/>
</dbReference>
<keyword evidence="1" id="KW-0472">Membrane</keyword>
<feature type="transmembrane region" description="Helical" evidence="1">
    <location>
        <begin position="185"/>
        <end position="204"/>
    </location>
</feature>
<protein>
    <submittedName>
        <fullName evidence="2">ABC transporter permease subunit</fullName>
    </submittedName>
</protein>
<comment type="caution">
    <text evidence="2">The sequence shown here is derived from an EMBL/GenBank/DDBJ whole genome shotgun (WGS) entry which is preliminary data.</text>
</comment>
<dbReference type="RefSeq" id="WP_253749988.1">
    <property type="nucleotide sequence ID" value="NZ_JAMZDZ010000001.1"/>
</dbReference>
<feature type="transmembrane region" description="Helical" evidence="1">
    <location>
        <begin position="158"/>
        <end position="178"/>
    </location>
</feature>
<evidence type="ECO:0000313" key="2">
    <source>
        <dbReference type="EMBL" id="MFC4135661.1"/>
    </source>
</evidence>
<gene>
    <name evidence="2" type="ORF">ACFOZ4_34035</name>
</gene>
<keyword evidence="3" id="KW-1185">Reference proteome</keyword>
<proteinExistence type="predicted"/>